<evidence type="ECO:0000256" key="1">
    <source>
        <dbReference type="SAM" id="SignalP"/>
    </source>
</evidence>
<evidence type="ECO:0000313" key="3">
    <source>
        <dbReference type="Proteomes" id="UP000036471"/>
    </source>
</evidence>
<gene>
    <name evidence="2" type="ORF">QR79_09840</name>
</gene>
<reference evidence="2 3" key="1">
    <citation type="submission" date="2014-11" db="EMBL/GenBank/DDBJ databases">
        <title>Comparative genomics of Methylobacterium species.</title>
        <authorList>
            <person name="Chaudhry V."/>
            <person name="Patil P.B."/>
        </authorList>
    </citation>
    <scope>NUCLEOTIDE SEQUENCE [LARGE SCALE GENOMIC DNA]</scope>
    <source>
        <strain evidence="2 3">SE3.6</strain>
    </source>
</reference>
<feature type="signal peptide" evidence="1">
    <location>
        <begin position="1"/>
        <end position="21"/>
    </location>
</feature>
<keyword evidence="1" id="KW-0732">Signal</keyword>
<keyword evidence="3" id="KW-1185">Reference proteome</keyword>
<feature type="chain" id="PRO_5046146360" description="Secreted protein" evidence="1">
    <location>
        <begin position="22"/>
        <end position="154"/>
    </location>
</feature>
<dbReference type="RefSeq" id="WP_048428215.1">
    <property type="nucleotide sequence ID" value="NZ_JTHF01000116.1"/>
</dbReference>
<dbReference type="Proteomes" id="UP000036471">
    <property type="component" value="Unassembled WGS sequence"/>
</dbReference>
<name>A0ABR5HER9_9HYPH</name>
<proteinExistence type="predicted"/>
<sequence>MIMRRLGLTALALVCAAPVLADPPPATAPPFRASAGSLVPTAIYKPDGSIWDPSTAPAASPVSLSATSATIALPQGTATQISNPGLKRFAVQVQGSGRVLIGFDNTVCSSGYRIDPPASSTSQGVIVPWYPANSGAYWACAPDTASSVFVERGQ</sequence>
<accession>A0ABR5HER9</accession>
<protein>
    <recommendedName>
        <fullName evidence="4">Secreted protein</fullName>
    </recommendedName>
</protein>
<organism evidence="2 3">
    <name type="scientific">Methylobacterium indicum</name>
    <dbReference type="NCBI Taxonomy" id="1775910"/>
    <lineage>
        <taxon>Bacteria</taxon>
        <taxon>Pseudomonadati</taxon>
        <taxon>Pseudomonadota</taxon>
        <taxon>Alphaproteobacteria</taxon>
        <taxon>Hyphomicrobiales</taxon>
        <taxon>Methylobacteriaceae</taxon>
        <taxon>Methylobacterium</taxon>
    </lineage>
</organism>
<evidence type="ECO:0000313" key="2">
    <source>
        <dbReference type="EMBL" id="KMO25061.1"/>
    </source>
</evidence>
<evidence type="ECO:0008006" key="4">
    <source>
        <dbReference type="Google" id="ProtNLM"/>
    </source>
</evidence>
<dbReference type="EMBL" id="JTHG01000066">
    <property type="protein sequence ID" value="KMO25061.1"/>
    <property type="molecule type" value="Genomic_DNA"/>
</dbReference>
<comment type="caution">
    <text evidence="2">The sequence shown here is derived from an EMBL/GenBank/DDBJ whole genome shotgun (WGS) entry which is preliminary data.</text>
</comment>